<dbReference type="SUPFAM" id="SSF51735">
    <property type="entry name" value="NAD(P)-binding Rossmann-fold domains"/>
    <property type="match status" value="1"/>
</dbReference>
<dbReference type="FunFam" id="3.40.50.10860:FF:000006">
    <property type="entry name" value="Shikimate dehydrogenase (NADP(+))"/>
    <property type="match status" value="1"/>
</dbReference>
<dbReference type="PANTHER" id="PTHR21089:SF1">
    <property type="entry name" value="BIFUNCTIONAL 3-DEHYDROQUINATE DEHYDRATASE_SHIKIMATE DEHYDROGENASE, CHLOROPLASTIC"/>
    <property type="match status" value="1"/>
</dbReference>
<evidence type="ECO:0000256" key="5">
    <source>
        <dbReference type="ARBA" id="ARBA00023002"/>
    </source>
</evidence>
<feature type="binding site" evidence="8">
    <location>
        <position position="215"/>
    </location>
    <ligand>
        <name>shikimate</name>
        <dbReference type="ChEBI" id="CHEBI:36208"/>
    </ligand>
</feature>
<keyword evidence="5 8" id="KW-0560">Oxidoreductase</keyword>
<dbReference type="InterPro" id="IPR022893">
    <property type="entry name" value="Shikimate_DH_fam"/>
</dbReference>
<dbReference type="FunFam" id="3.40.50.720:FF:000104">
    <property type="entry name" value="Shikimate dehydrogenase (NADP(+))"/>
    <property type="match status" value="1"/>
</dbReference>
<dbReference type="InterPro" id="IPR041121">
    <property type="entry name" value="SDH_C"/>
</dbReference>
<dbReference type="InterPro" id="IPR036291">
    <property type="entry name" value="NAD(P)-bd_dom_sf"/>
</dbReference>
<feature type="binding site" evidence="8">
    <location>
        <position position="213"/>
    </location>
    <ligand>
        <name>NADP(+)</name>
        <dbReference type="ChEBI" id="CHEBI:58349"/>
    </ligand>
</feature>
<organism evidence="12 13">
    <name type="scientific">Biostraticola tofi</name>
    <dbReference type="NCBI Taxonomy" id="466109"/>
    <lineage>
        <taxon>Bacteria</taxon>
        <taxon>Pseudomonadati</taxon>
        <taxon>Pseudomonadota</taxon>
        <taxon>Gammaproteobacteria</taxon>
        <taxon>Enterobacterales</taxon>
        <taxon>Bruguierivoracaceae</taxon>
        <taxon>Biostraticola</taxon>
    </lineage>
</organism>
<dbReference type="OrthoDB" id="9776868at2"/>
<feature type="active site" description="Proton acceptor" evidence="8">
    <location>
        <position position="65"/>
    </location>
</feature>
<accession>A0A4R3YJ37</accession>
<feature type="binding site" evidence="8">
    <location>
        <begin position="126"/>
        <end position="130"/>
    </location>
    <ligand>
        <name>NADP(+)</name>
        <dbReference type="ChEBI" id="CHEBI:58349"/>
    </ligand>
</feature>
<feature type="binding site" evidence="8">
    <location>
        <begin position="14"/>
        <end position="16"/>
    </location>
    <ligand>
        <name>shikimate</name>
        <dbReference type="ChEBI" id="CHEBI:36208"/>
    </ligand>
</feature>
<dbReference type="EC" id="1.1.1.25" evidence="2 8"/>
<evidence type="ECO:0000313" key="12">
    <source>
        <dbReference type="EMBL" id="TCV91368.1"/>
    </source>
</evidence>
<evidence type="ECO:0000313" key="13">
    <source>
        <dbReference type="Proteomes" id="UP000295719"/>
    </source>
</evidence>
<sequence length="273" mass="29334">MDSYAVFGNPIDHSKSPRIHALFASQTGIEHPYGRVLAPVGTFEQTLTEFMRAGGKGANITMPFKERAFSLCKKLTERASVAGAVNTVRKEPDGTLLGDNTDGAGLLMDLQRLELISHRSRILLVGAGGAARGVILPLLAYGCQVVLTNRTFGRAEELVGFYQHVGDLSAVPMDQLAGLTFDLVINATTSGIHGDVPALPEGLVYAGVNCYDMFYQQGPTPFLQWCIRQGAERFADGLGMLVGQAAYSFLLWHGILPNIDAVLAELRGEQPAA</sequence>
<evidence type="ECO:0000259" key="11">
    <source>
        <dbReference type="Pfam" id="PF18317"/>
    </source>
</evidence>
<dbReference type="EMBL" id="SMCR01000018">
    <property type="protein sequence ID" value="TCV91368.1"/>
    <property type="molecule type" value="Genomic_DNA"/>
</dbReference>
<dbReference type="PANTHER" id="PTHR21089">
    <property type="entry name" value="SHIKIMATE DEHYDROGENASE"/>
    <property type="match status" value="1"/>
</dbReference>
<gene>
    <name evidence="8" type="primary">aroE</name>
    <name evidence="12" type="ORF">EDC52_11846</name>
</gene>
<reference evidence="12 13" key="1">
    <citation type="submission" date="2019-03" db="EMBL/GenBank/DDBJ databases">
        <title>Genomic Encyclopedia of Type Strains, Phase IV (KMG-IV): sequencing the most valuable type-strain genomes for metagenomic binning, comparative biology and taxonomic classification.</title>
        <authorList>
            <person name="Goeker M."/>
        </authorList>
    </citation>
    <scope>NUCLEOTIDE SEQUENCE [LARGE SCALE GENOMIC DNA]</scope>
    <source>
        <strain evidence="12 13">DSM 19580</strain>
    </source>
</reference>
<evidence type="ECO:0000256" key="4">
    <source>
        <dbReference type="ARBA" id="ARBA00022857"/>
    </source>
</evidence>
<evidence type="ECO:0000259" key="9">
    <source>
        <dbReference type="Pfam" id="PF01488"/>
    </source>
</evidence>
<keyword evidence="4 8" id="KW-0521">NADP</keyword>
<evidence type="ECO:0000256" key="6">
    <source>
        <dbReference type="ARBA" id="ARBA00023141"/>
    </source>
</evidence>
<dbReference type="InterPro" id="IPR011342">
    <property type="entry name" value="Shikimate_DH"/>
</dbReference>
<comment type="subunit">
    <text evidence="8">Homodimer.</text>
</comment>
<dbReference type="NCBIfam" id="NF001310">
    <property type="entry name" value="PRK00258.1-2"/>
    <property type="match status" value="1"/>
</dbReference>
<dbReference type="Proteomes" id="UP000295719">
    <property type="component" value="Unassembled WGS sequence"/>
</dbReference>
<feature type="binding site" evidence="8">
    <location>
        <position position="237"/>
    </location>
    <ligand>
        <name>NADP(+)</name>
        <dbReference type="ChEBI" id="CHEBI:58349"/>
    </ligand>
</feature>
<dbReference type="GO" id="GO:0008652">
    <property type="term" value="P:amino acid biosynthetic process"/>
    <property type="evidence" value="ECO:0007669"/>
    <property type="project" value="UniProtKB-KW"/>
</dbReference>
<keyword evidence="3 8" id="KW-0028">Amino-acid biosynthesis</keyword>
<dbReference type="InterPro" id="IPR006151">
    <property type="entry name" value="Shikm_DH/Glu-tRNA_Rdtase"/>
</dbReference>
<dbReference type="HAMAP" id="MF_00222">
    <property type="entry name" value="Shikimate_DH_AroE"/>
    <property type="match status" value="1"/>
</dbReference>
<dbReference type="AlphaFoldDB" id="A0A4R3YJ37"/>
<feature type="binding site" evidence="8">
    <location>
        <position position="244"/>
    </location>
    <ligand>
        <name>shikimate</name>
        <dbReference type="ChEBI" id="CHEBI:36208"/>
    </ligand>
</feature>
<dbReference type="Pfam" id="PF08501">
    <property type="entry name" value="Shikimate_dh_N"/>
    <property type="match status" value="1"/>
</dbReference>
<dbReference type="Gene3D" id="3.40.50.10860">
    <property type="entry name" value="Leucine Dehydrogenase, chain A, domain 1"/>
    <property type="match status" value="1"/>
</dbReference>
<feature type="domain" description="Shikimate dehydrogenase substrate binding N-terminal" evidence="10">
    <location>
        <begin position="6"/>
        <end position="88"/>
    </location>
</feature>
<proteinExistence type="inferred from homology"/>
<feature type="binding site" evidence="8">
    <location>
        <position position="86"/>
    </location>
    <ligand>
        <name>shikimate</name>
        <dbReference type="ChEBI" id="CHEBI:36208"/>
    </ligand>
</feature>
<evidence type="ECO:0000256" key="3">
    <source>
        <dbReference type="ARBA" id="ARBA00022605"/>
    </source>
</evidence>
<keyword evidence="6 8" id="KW-0057">Aromatic amino acid biosynthesis</keyword>
<dbReference type="Gene3D" id="3.40.50.720">
    <property type="entry name" value="NAD(P)-binding Rossmann-like Domain"/>
    <property type="match status" value="1"/>
</dbReference>
<feature type="binding site" evidence="8">
    <location>
        <position position="102"/>
    </location>
    <ligand>
        <name>shikimate</name>
        <dbReference type="ChEBI" id="CHEBI:36208"/>
    </ligand>
</feature>
<dbReference type="NCBIfam" id="TIGR00507">
    <property type="entry name" value="aroE"/>
    <property type="match status" value="1"/>
</dbReference>
<dbReference type="GO" id="GO:0009073">
    <property type="term" value="P:aromatic amino acid family biosynthetic process"/>
    <property type="evidence" value="ECO:0007669"/>
    <property type="project" value="UniProtKB-KW"/>
</dbReference>
<comment type="caution">
    <text evidence="12">The sequence shown here is derived from an EMBL/GenBank/DDBJ whole genome shotgun (WGS) entry which is preliminary data.</text>
</comment>
<comment type="function">
    <text evidence="8">Involved in the biosynthesis of the chorismate, which leads to the biosynthesis of aromatic amino acids. Catalyzes the reversible NADPH linked reduction of 3-dehydroshikimate (DHSA) to yield shikimate (SA).</text>
</comment>
<dbReference type="GO" id="GO:0005829">
    <property type="term" value="C:cytosol"/>
    <property type="evidence" value="ECO:0007669"/>
    <property type="project" value="TreeGrafter"/>
</dbReference>
<feature type="binding site" evidence="8">
    <location>
        <position position="77"/>
    </location>
    <ligand>
        <name>NADP(+)</name>
        <dbReference type="ChEBI" id="CHEBI:58349"/>
    </ligand>
</feature>
<dbReference type="GO" id="GO:0004764">
    <property type="term" value="F:shikimate 3-dehydrogenase (NADP+) activity"/>
    <property type="evidence" value="ECO:0007669"/>
    <property type="project" value="UniProtKB-UniRule"/>
</dbReference>
<evidence type="ECO:0000256" key="1">
    <source>
        <dbReference type="ARBA" id="ARBA00004871"/>
    </source>
</evidence>
<comment type="similarity">
    <text evidence="8">Belongs to the shikimate dehydrogenase family.</text>
</comment>
<feature type="binding site" evidence="8">
    <location>
        <begin position="149"/>
        <end position="154"/>
    </location>
    <ligand>
        <name>NADP(+)</name>
        <dbReference type="ChEBI" id="CHEBI:58349"/>
    </ligand>
</feature>
<dbReference type="Pfam" id="PF01488">
    <property type="entry name" value="Shikimate_DH"/>
    <property type="match status" value="1"/>
</dbReference>
<keyword evidence="13" id="KW-1185">Reference proteome</keyword>
<evidence type="ECO:0000256" key="8">
    <source>
        <dbReference type="HAMAP-Rule" id="MF_00222"/>
    </source>
</evidence>
<evidence type="ECO:0000256" key="7">
    <source>
        <dbReference type="ARBA" id="ARBA00049442"/>
    </source>
</evidence>
<feature type="domain" description="Quinate/shikimate 5-dehydrogenase/glutamyl-tRNA reductase" evidence="9">
    <location>
        <begin position="118"/>
        <end position="190"/>
    </location>
</feature>
<dbReference type="Pfam" id="PF18317">
    <property type="entry name" value="SDH_C"/>
    <property type="match status" value="1"/>
</dbReference>
<protein>
    <recommendedName>
        <fullName evidence="2 8">Shikimate dehydrogenase (NADP(+))</fullName>
        <shortName evidence="8">SDH</shortName>
        <ecNumber evidence="2 8">1.1.1.25</ecNumber>
    </recommendedName>
</protein>
<dbReference type="CDD" id="cd01065">
    <property type="entry name" value="NAD_bind_Shikimate_DH"/>
    <property type="match status" value="1"/>
</dbReference>
<evidence type="ECO:0000259" key="10">
    <source>
        <dbReference type="Pfam" id="PF08501"/>
    </source>
</evidence>
<dbReference type="GO" id="GO:0050661">
    <property type="term" value="F:NADP binding"/>
    <property type="evidence" value="ECO:0007669"/>
    <property type="project" value="InterPro"/>
</dbReference>
<name>A0A4R3YJ37_9GAMM</name>
<comment type="pathway">
    <text evidence="1 8">Metabolic intermediate biosynthesis; chorismate biosynthesis; chorismate from D-erythrose 4-phosphate and phosphoenolpyruvate: step 4/7.</text>
</comment>
<dbReference type="GO" id="GO:0009423">
    <property type="term" value="P:chorismate biosynthetic process"/>
    <property type="evidence" value="ECO:0007669"/>
    <property type="project" value="UniProtKB-UniRule"/>
</dbReference>
<dbReference type="GO" id="GO:0019632">
    <property type="term" value="P:shikimate metabolic process"/>
    <property type="evidence" value="ECO:0007669"/>
    <property type="project" value="InterPro"/>
</dbReference>
<feature type="binding site" evidence="8">
    <location>
        <position position="61"/>
    </location>
    <ligand>
        <name>shikimate</name>
        <dbReference type="ChEBI" id="CHEBI:36208"/>
    </ligand>
</feature>
<dbReference type="InterPro" id="IPR013708">
    <property type="entry name" value="Shikimate_DH-bd_N"/>
</dbReference>
<feature type="domain" description="SDH C-terminal" evidence="11">
    <location>
        <begin position="237"/>
        <end position="267"/>
    </location>
</feature>
<dbReference type="InterPro" id="IPR046346">
    <property type="entry name" value="Aminoacid_DH-like_N_sf"/>
</dbReference>
<dbReference type="RefSeq" id="WP_131867940.1">
    <property type="nucleotide sequence ID" value="NZ_SMCR01000018.1"/>
</dbReference>
<evidence type="ECO:0000256" key="2">
    <source>
        <dbReference type="ARBA" id="ARBA00012962"/>
    </source>
</evidence>
<comment type="catalytic activity">
    <reaction evidence="7 8">
        <text>shikimate + NADP(+) = 3-dehydroshikimate + NADPH + H(+)</text>
        <dbReference type="Rhea" id="RHEA:17737"/>
        <dbReference type="ChEBI" id="CHEBI:15378"/>
        <dbReference type="ChEBI" id="CHEBI:16630"/>
        <dbReference type="ChEBI" id="CHEBI:36208"/>
        <dbReference type="ChEBI" id="CHEBI:57783"/>
        <dbReference type="ChEBI" id="CHEBI:58349"/>
        <dbReference type="EC" id="1.1.1.25"/>
    </reaction>
</comment>
<dbReference type="UniPathway" id="UPA00053">
    <property type="reaction ID" value="UER00087"/>
</dbReference>
<dbReference type="SUPFAM" id="SSF53223">
    <property type="entry name" value="Aminoacid dehydrogenase-like, N-terminal domain"/>
    <property type="match status" value="1"/>
</dbReference>